<sequence length="554" mass="63000">CDPETRLEAIIKVTQWIIAGSTRLLCITGAAGAGKSALQQTIAENCKADDIPVASFFFSASDPNRNTTKLIIPTIAYQLGTRISEVKDFITNSVERPGNVPIFSEPLEAQIAGLVSKPMRQLQGQKDFKYPYIVILIDGLNECINEDSQTELLSAVKRSLLNTDQPFRVIITSRPEQVIRRALNPGGDLHDLAHHIQLSDEYDATDDIRRYLRRRLHEIGDRRGGSHWFTEEDLEALVRAASGQFICAITMIQYISEHGTFSVVKERLTKLVRGQFTSDDDQLASPLKRLDLLYAEILSAAMKKYKVNHNDGSDGEHFLLLVRIYHINCSSGFTFSEPWNILGPRIEYRFETLNAILGLEDTGHELLLSDLGSLMTLNSNELHVYHESFSDFLDLESRSKNLFVPSPHAYTHITKRLLQHIIDYSLTEVNSELSLDEREQHPTCKSRPDSFQAALKYLPLFLKNVPGIDSDLSRFTLEGGWDTVDRLLPSMYEIDPHSMWYVWGEILSLISARMKTQYPDVAEAMSEFLDKWRPQFREWSFEAGRKEKQSVSQT</sequence>
<keyword evidence="1" id="KW-0677">Repeat</keyword>
<evidence type="ECO:0000313" key="4">
    <source>
        <dbReference type="Proteomes" id="UP000290288"/>
    </source>
</evidence>
<dbReference type="Pfam" id="PF24883">
    <property type="entry name" value="NPHP3_N"/>
    <property type="match status" value="1"/>
</dbReference>
<organism evidence="3 4">
    <name type="scientific">Candolleomyces aberdarensis</name>
    <dbReference type="NCBI Taxonomy" id="2316362"/>
    <lineage>
        <taxon>Eukaryota</taxon>
        <taxon>Fungi</taxon>
        <taxon>Dikarya</taxon>
        <taxon>Basidiomycota</taxon>
        <taxon>Agaricomycotina</taxon>
        <taxon>Agaricomycetes</taxon>
        <taxon>Agaricomycetidae</taxon>
        <taxon>Agaricales</taxon>
        <taxon>Agaricineae</taxon>
        <taxon>Psathyrellaceae</taxon>
        <taxon>Candolleomyces</taxon>
    </lineage>
</organism>
<dbReference type="PROSITE" id="PS50837">
    <property type="entry name" value="NACHT"/>
    <property type="match status" value="1"/>
</dbReference>
<proteinExistence type="predicted"/>
<dbReference type="InterPro" id="IPR056884">
    <property type="entry name" value="NPHP3-like_N"/>
</dbReference>
<evidence type="ECO:0000313" key="3">
    <source>
        <dbReference type="EMBL" id="RXW12810.1"/>
    </source>
</evidence>
<feature type="non-terminal residue" evidence="3">
    <location>
        <position position="1"/>
    </location>
</feature>
<keyword evidence="4" id="KW-1185">Reference proteome</keyword>
<dbReference type="Gene3D" id="3.40.50.300">
    <property type="entry name" value="P-loop containing nucleotide triphosphate hydrolases"/>
    <property type="match status" value="1"/>
</dbReference>
<dbReference type="AlphaFoldDB" id="A0A4Q2D0V9"/>
<dbReference type="PANTHER" id="PTHR10039:SF14">
    <property type="entry name" value="NACHT DOMAIN-CONTAINING PROTEIN"/>
    <property type="match status" value="1"/>
</dbReference>
<dbReference type="InterPro" id="IPR007111">
    <property type="entry name" value="NACHT_NTPase"/>
</dbReference>
<comment type="caution">
    <text evidence="3">The sequence shown here is derived from an EMBL/GenBank/DDBJ whole genome shotgun (WGS) entry which is preliminary data.</text>
</comment>
<gene>
    <name evidence="3" type="ORF">EST38_g13040</name>
</gene>
<dbReference type="EMBL" id="SDEE01001112">
    <property type="protein sequence ID" value="RXW12810.1"/>
    <property type="molecule type" value="Genomic_DNA"/>
</dbReference>
<dbReference type="Proteomes" id="UP000290288">
    <property type="component" value="Unassembled WGS sequence"/>
</dbReference>
<reference evidence="3 4" key="1">
    <citation type="submission" date="2019-01" db="EMBL/GenBank/DDBJ databases">
        <title>Draft genome sequence of Psathyrella aberdarensis IHI B618.</title>
        <authorList>
            <person name="Buettner E."/>
            <person name="Kellner H."/>
        </authorList>
    </citation>
    <scope>NUCLEOTIDE SEQUENCE [LARGE SCALE GENOMIC DNA]</scope>
    <source>
        <strain evidence="3 4">IHI B618</strain>
    </source>
</reference>
<evidence type="ECO:0000259" key="2">
    <source>
        <dbReference type="PROSITE" id="PS50837"/>
    </source>
</evidence>
<dbReference type="OrthoDB" id="5971939at2759"/>
<dbReference type="PANTHER" id="PTHR10039">
    <property type="entry name" value="AMELOGENIN"/>
    <property type="match status" value="1"/>
</dbReference>
<name>A0A4Q2D0V9_9AGAR</name>
<dbReference type="InterPro" id="IPR027417">
    <property type="entry name" value="P-loop_NTPase"/>
</dbReference>
<feature type="domain" description="NACHT" evidence="2">
    <location>
        <begin position="23"/>
        <end position="175"/>
    </location>
</feature>
<dbReference type="STRING" id="2316362.A0A4Q2D0V9"/>
<protein>
    <recommendedName>
        <fullName evidence="2">NACHT domain-containing protein</fullName>
    </recommendedName>
</protein>
<evidence type="ECO:0000256" key="1">
    <source>
        <dbReference type="ARBA" id="ARBA00022737"/>
    </source>
</evidence>
<accession>A0A4Q2D0V9</accession>
<dbReference type="SUPFAM" id="SSF52540">
    <property type="entry name" value="P-loop containing nucleoside triphosphate hydrolases"/>
    <property type="match status" value="1"/>
</dbReference>